<reference evidence="1 2" key="2">
    <citation type="journal article" date="2022" name="Mol. Ecol. Resour.">
        <title>The genomes of chicory, endive, great burdock and yacon provide insights into Asteraceae paleo-polyploidization history and plant inulin production.</title>
        <authorList>
            <person name="Fan W."/>
            <person name="Wang S."/>
            <person name="Wang H."/>
            <person name="Wang A."/>
            <person name="Jiang F."/>
            <person name="Liu H."/>
            <person name="Zhao H."/>
            <person name="Xu D."/>
            <person name="Zhang Y."/>
        </authorList>
    </citation>
    <scope>NUCLEOTIDE SEQUENCE [LARGE SCALE GENOMIC DNA]</scope>
    <source>
        <strain evidence="2">cv. Punajuju</strain>
        <tissue evidence="1">Leaves</tissue>
    </source>
</reference>
<dbReference type="EMBL" id="CM042009">
    <property type="protein sequence ID" value="KAI3789410.1"/>
    <property type="molecule type" value="Genomic_DNA"/>
</dbReference>
<dbReference type="Proteomes" id="UP001055811">
    <property type="component" value="Linkage Group LG01"/>
</dbReference>
<name>A0ACB9H2L4_CICIN</name>
<comment type="caution">
    <text evidence="1">The sequence shown here is derived from an EMBL/GenBank/DDBJ whole genome shotgun (WGS) entry which is preliminary data.</text>
</comment>
<proteinExistence type="predicted"/>
<organism evidence="1 2">
    <name type="scientific">Cichorium intybus</name>
    <name type="common">Chicory</name>
    <dbReference type="NCBI Taxonomy" id="13427"/>
    <lineage>
        <taxon>Eukaryota</taxon>
        <taxon>Viridiplantae</taxon>
        <taxon>Streptophyta</taxon>
        <taxon>Embryophyta</taxon>
        <taxon>Tracheophyta</taxon>
        <taxon>Spermatophyta</taxon>
        <taxon>Magnoliopsida</taxon>
        <taxon>eudicotyledons</taxon>
        <taxon>Gunneridae</taxon>
        <taxon>Pentapetalae</taxon>
        <taxon>asterids</taxon>
        <taxon>campanulids</taxon>
        <taxon>Asterales</taxon>
        <taxon>Asteraceae</taxon>
        <taxon>Cichorioideae</taxon>
        <taxon>Cichorieae</taxon>
        <taxon>Cichoriinae</taxon>
        <taxon>Cichorium</taxon>
    </lineage>
</organism>
<evidence type="ECO:0000313" key="2">
    <source>
        <dbReference type="Proteomes" id="UP001055811"/>
    </source>
</evidence>
<keyword evidence="2" id="KW-1185">Reference proteome</keyword>
<sequence>MGNIGGKKPNIQEFDQDKRGHVHSNVQAQVSSIHHAHFSPTAYQLPLMFTPQVPVAYCQNPNHIRLTAKAESECPSSPISSYNNPAFTIQDLNEKLPELPPLLQQTPLNQPAAAWNRLEALQEPLSMNLNHLYTQRGNASQPTLVLSSSLRFRSKFENQDNPIQSCCLNPKNHAKGQNRVDFLGKRETKKVWVQAKIASVVNTGLEHPLCLKISRFLGYYGSRYCRDDDDEARDGDVSYDRILDSDLAKRRIFWWGWRLVLKTQDSSCGPLLNAIEIGKYVPIAKLGKVKLPTVSKTCKK</sequence>
<accession>A0ACB9H2L4</accession>
<protein>
    <submittedName>
        <fullName evidence="1">Uncharacterized protein</fullName>
    </submittedName>
</protein>
<reference evidence="2" key="1">
    <citation type="journal article" date="2022" name="Mol. Ecol. Resour.">
        <title>The genomes of chicory, endive, great burdock and yacon provide insights into Asteraceae palaeo-polyploidization history and plant inulin production.</title>
        <authorList>
            <person name="Fan W."/>
            <person name="Wang S."/>
            <person name="Wang H."/>
            <person name="Wang A."/>
            <person name="Jiang F."/>
            <person name="Liu H."/>
            <person name="Zhao H."/>
            <person name="Xu D."/>
            <person name="Zhang Y."/>
        </authorList>
    </citation>
    <scope>NUCLEOTIDE SEQUENCE [LARGE SCALE GENOMIC DNA]</scope>
    <source>
        <strain evidence="2">cv. Punajuju</strain>
    </source>
</reference>
<evidence type="ECO:0000313" key="1">
    <source>
        <dbReference type="EMBL" id="KAI3789410.1"/>
    </source>
</evidence>
<gene>
    <name evidence="1" type="ORF">L2E82_02205</name>
</gene>